<evidence type="ECO:0000256" key="1">
    <source>
        <dbReference type="ARBA" id="ARBA00022603"/>
    </source>
</evidence>
<organism evidence="4 5">
    <name type="scientific">Candidatus Komeilibacteria bacterium RIFOXYC1_FULL_37_11</name>
    <dbReference type="NCBI Taxonomy" id="1798555"/>
    <lineage>
        <taxon>Bacteria</taxon>
        <taxon>Candidatus Komeiliibacteriota</taxon>
    </lineage>
</organism>
<keyword evidence="1" id="KW-0489">Methyltransferase</keyword>
<evidence type="ECO:0000313" key="5">
    <source>
        <dbReference type="Proteomes" id="UP000177626"/>
    </source>
</evidence>
<dbReference type="GO" id="GO:0032259">
    <property type="term" value="P:methylation"/>
    <property type="evidence" value="ECO:0007669"/>
    <property type="project" value="UniProtKB-KW"/>
</dbReference>
<dbReference type="GO" id="GO:0006396">
    <property type="term" value="P:RNA processing"/>
    <property type="evidence" value="ECO:0007669"/>
    <property type="project" value="InterPro"/>
</dbReference>
<dbReference type="EMBL" id="MHKQ01000010">
    <property type="protein sequence ID" value="OGY94268.1"/>
    <property type="molecule type" value="Genomic_DNA"/>
</dbReference>
<dbReference type="InterPro" id="IPR029028">
    <property type="entry name" value="Alpha/beta_knot_MTases"/>
</dbReference>
<dbReference type="InterPro" id="IPR004441">
    <property type="entry name" value="rRNA_MeTrfase_TrmH"/>
</dbReference>
<dbReference type="AlphaFoldDB" id="A0A1G2BYR9"/>
<dbReference type="SUPFAM" id="SSF75217">
    <property type="entry name" value="alpha/beta knot"/>
    <property type="match status" value="1"/>
</dbReference>
<evidence type="ECO:0000313" key="4">
    <source>
        <dbReference type="EMBL" id="OGY94268.1"/>
    </source>
</evidence>
<feature type="domain" description="tRNA/rRNA methyltransferase SpoU type" evidence="3">
    <location>
        <begin position="5"/>
        <end position="146"/>
    </location>
</feature>
<sequence length="154" mass="16892">MNNDFYIIAHNIRSLYNVGTMFRTADGLGADRLFLTGYSGYPPRKEISKVALGADQVVPWEYCSHLGQLIKRLKKQGVKIIALETDAGAIDYLDFKPTFPMALLVGNEVRGISKASLALADSIISLPMKGSKESLNVGVAMAVAGYHIIQFRQQ</sequence>
<comment type="caution">
    <text evidence="4">The sequence shown here is derived from an EMBL/GenBank/DDBJ whole genome shotgun (WGS) entry which is preliminary data.</text>
</comment>
<protein>
    <recommendedName>
        <fullName evidence="3">tRNA/rRNA methyltransferase SpoU type domain-containing protein</fullName>
    </recommendedName>
</protein>
<dbReference type="Proteomes" id="UP000177626">
    <property type="component" value="Unassembled WGS sequence"/>
</dbReference>
<gene>
    <name evidence="4" type="ORF">A2406_02095</name>
</gene>
<reference evidence="4 5" key="1">
    <citation type="journal article" date="2016" name="Nat. Commun.">
        <title>Thousands of microbial genomes shed light on interconnected biogeochemical processes in an aquifer system.</title>
        <authorList>
            <person name="Anantharaman K."/>
            <person name="Brown C.T."/>
            <person name="Hug L.A."/>
            <person name="Sharon I."/>
            <person name="Castelle C.J."/>
            <person name="Probst A.J."/>
            <person name="Thomas B.C."/>
            <person name="Singh A."/>
            <person name="Wilkins M.J."/>
            <person name="Karaoz U."/>
            <person name="Brodie E.L."/>
            <person name="Williams K.H."/>
            <person name="Hubbard S.S."/>
            <person name="Banfield J.F."/>
        </authorList>
    </citation>
    <scope>NUCLEOTIDE SEQUENCE [LARGE SCALE GENOMIC DNA]</scope>
</reference>
<dbReference type="GO" id="GO:0003723">
    <property type="term" value="F:RNA binding"/>
    <property type="evidence" value="ECO:0007669"/>
    <property type="project" value="InterPro"/>
</dbReference>
<proteinExistence type="predicted"/>
<keyword evidence="2" id="KW-0808">Transferase</keyword>
<evidence type="ECO:0000256" key="2">
    <source>
        <dbReference type="ARBA" id="ARBA00022679"/>
    </source>
</evidence>
<dbReference type="GO" id="GO:0005829">
    <property type="term" value="C:cytosol"/>
    <property type="evidence" value="ECO:0007669"/>
    <property type="project" value="TreeGrafter"/>
</dbReference>
<evidence type="ECO:0000259" key="3">
    <source>
        <dbReference type="Pfam" id="PF00588"/>
    </source>
</evidence>
<dbReference type="GO" id="GO:0008173">
    <property type="term" value="F:RNA methyltransferase activity"/>
    <property type="evidence" value="ECO:0007669"/>
    <property type="project" value="InterPro"/>
</dbReference>
<dbReference type="InterPro" id="IPR001537">
    <property type="entry name" value="SpoU_MeTrfase"/>
</dbReference>
<dbReference type="PANTHER" id="PTHR46429">
    <property type="entry name" value="23S RRNA (GUANOSINE-2'-O-)-METHYLTRANSFERASE RLMB"/>
    <property type="match status" value="1"/>
</dbReference>
<dbReference type="PANTHER" id="PTHR46429:SF1">
    <property type="entry name" value="23S RRNA (GUANOSINE-2'-O-)-METHYLTRANSFERASE RLMB"/>
    <property type="match status" value="1"/>
</dbReference>
<dbReference type="Pfam" id="PF00588">
    <property type="entry name" value="SpoU_methylase"/>
    <property type="match status" value="1"/>
</dbReference>
<accession>A0A1G2BYR9</accession>
<dbReference type="InterPro" id="IPR029026">
    <property type="entry name" value="tRNA_m1G_MTases_N"/>
</dbReference>
<name>A0A1G2BYR9_9BACT</name>
<dbReference type="Gene3D" id="3.40.1280.10">
    <property type="match status" value="1"/>
</dbReference>